<feature type="domain" description="Sulfatase N-terminal" evidence="7">
    <location>
        <begin position="247"/>
        <end position="478"/>
    </location>
</feature>
<comment type="caution">
    <text evidence="8">The sequence shown here is derived from an EMBL/GenBank/DDBJ whole genome shotgun (WGS) entry which is preliminary data.</text>
</comment>
<evidence type="ECO:0000256" key="6">
    <source>
        <dbReference type="SAM" id="Phobius"/>
    </source>
</evidence>
<evidence type="ECO:0000313" key="8">
    <source>
        <dbReference type="EMBL" id="ENO98223.1"/>
    </source>
</evidence>
<sequence length="645" mass="70560">MDLLTNPPAAPALTGSRRSGAVEWAWALGLVVAWYVLAQSAIAHFIGVAPGREAWVRDLLSHVLIGVVLFAMARSVVRFAVAVGVLFSAFTLANALKLAILGGPVMPDDFVAARNLFLLLEGWQLWGSVAMLALPLGALAWMFAWRSPRAWAALAVVVLAVATLAQRPEPASRWLDARFGDWVWNQRGNYEMRGLPIHLVQESARNLARRTQAPLEDEVDQALTLLGATQPSPFLEIAGGEAGRGGRNVHMIVLESFWDPAVLKAAGLSEDPLDPAFRKLWKAAGHARALSPVFGGYTANAEFEALCGFPVKTDAVFFEGRLRRDVPCLPRHLGEAGYRSFASHPNAAPFWNRINAYRRVGFDHYWSDRDFVLDDMNGEFLGDASLYRQVLERVGPALQGAQPVFNYVLTYFGHLDYPLNSLRPPVIEAKSDNALVQAYANTVHYKSRELMAFLKELRRRDPDAIIVLFGDHLPSLGWNHGGYVESGLLAADRSEFDDEMFRTLVATPLVVIDGRRGAVKTGDLPIYALPALILDLLGDERDSMLRFAARADDALRVRPLPGVHFTLDDGGLTVCRGGEPLPGCEASAAWVEAVALLKRDLFSGAQHALGAPDRLRGLQTVELEVLDIEASAVSEETLPASENDV</sequence>
<dbReference type="PANTHER" id="PTHR47371:SF3">
    <property type="entry name" value="PHOSPHOGLYCEROL TRANSFERASE I"/>
    <property type="match status" value="1"/>
</dbReference>
<comment type="subcellular location">
    <subcellularLocation>
        <location evidence="1">Cell membrane</location>
        <topology evidence="1">Multi-pass membrane protein</topology>
    </subcellularLocation>
</comment>
<keyword evidence="5 6" id="KW-0472">Membrane</keyword>
<accession>N6ZV37</accession>
<evidence type="ECO:0000256" key="5">
    <source>
        <dbReference type="ARBA" id="ARBA00023136"/>
    </source>
</evidence>
<name>N6ZV37_9RHOO</name>
<evidence type="ECO:0000313" key="9">
    <source>
        <dbReference type="Proteomes" id="UP000013047"/>
    </source>
</evidence>
<evidence type="ECO:0000256" key="4">
    <source>
        <dbReference type="ARBA" id="ARBA00022989"/>
    </source>
</evidence>
<dbReference type="InterPro" id="IPR050448">
    <property type="entry name" value="OpgB/LTA_synthase_biosynth"/>
</dbReference>
<feature type="transmembrane region" description="Helical" evidence="6">
    <location>
        <begin position="24"/>
        <end position="48"/>
    </location>
</feature>
<organism evidence="8 9">
    <name type="scientific">Thauera phenylacetica B4P</name>
    <dbReference type="NCBI Taxonomy" id="1234382"/>
    <lineage>
        <taxon>Bacteria</taxon>
        <taxon>Pseudomonadati</taxon>
        <taxon>Pseudomonadota</taxon>
        <taxon>Betaproteobacteria</taxon>
        <taxon>Rhodocyclales</taxon>
        <taxon>Zoogloeaceae</taxon>
        <taxon>Thauera</taxon>
    </lineage>
</organism>
<dbReference type="Pfam" id="PF00884">
    <property type="entry name" value="Sulfatase"/>
    <property type="match status" value="1"/>
</dbReference>
<proteinExistence type="predicted"/>
<keyword evidence="3 6" id="KW-0812">Transmembrane</keyword>
<reference evidence="8 9" key="1">
    <citation type="submission" date="2012-09" db="EMBL/GenBank/DDBJ databases">
        <title>Draft Genome Sequences of 6 Strains from Genus Thauera.</title>
        <authorList>
            <person name="Liu B."/>
            <person name="Shapleigh J.P."/>
            <person name="Frostegard A.H."/>
        </authorList>
    </citation>
    <scope>NUCLEOTIDE SEQUENCE [LARGE SCALE GENOMIC DNA]</scope>
    <source>
        <strain evidence="8 9">B4P</strain>
    </source>
</reference>
<dbReference type="Gene3D" id="3.40.720.10">
    <property type="entry name" value="Alkaline Phosphatase, subunit A"/>
    <property type="match status" value="1"/>
</dbReference>
<dbReference type="EMBL" id="AMXF01000018">
    <property type="protein sequence ID" value="ENO98223.1"/>
    <property type="molecule type" value="Genomic_DNA"/>
</dbReference>
<dbReference type="InterPro" id="IPR017850">
    <property type="entry name" value="Alkaline_phosphatase_core_sf"/>
</dbReference>
<evidence type="ECO:0000259" key="7">
    <source>
        <dbReference type="Pfam" id="PF00884"/>
    </source>
</evidence>
<feature type="transmembrane region" description="Helical" evidence="6">
    <location>
        <begin position="79"/>
        <end position="103"/>
    </location>
</feature>
<dbReference type="GO" id="GO:0005886">
    <property type="term" value="C:plasma membrane"/>
    <property type="evidence" value="ECO:0007669"/>
    <property type="project" value="UniProtKB-SubCell"/>
</dbReference>
<dbReference type="GO" id="GO:0016740">
    <property type="term" value="F:transferase activity"/>
    <property type="evidence" value="ECO:0007669"/>
    <property type="project" value="UniProtKB-KW"/>
</dbReference>
<feature type="transmembrane region" description="Helical" evidence="6">
    <location>
        <begin position="123"/>
        <end position="143"/>
    </location>
</feature>
<protein>
    <submittedName>
        <fullName evidence="8">Phosphoglycerol transferase family protein, alkaline phosphatase superfamily</fullName>
    </submittedName>
</protein>
<keyword evidence="4 6" id="KW-1133">Transmembrane helix</keyword>
<evidence type="ECO:0000256" key="2">
    <source>
        <dbReference type="ARBA" id="ARBA00022475"/>
    </source>
</evidence>
<dbReference type="InterPro" id="IPR000917">
    <property type="entry name" value="Sulfatase_N"/>
</dbReference>
<feature type="transmembrane region" description="Helical" evidence="6">
    <location>
        <begin position="150"/>
        <end position="166"/>
    </location>
</feature>
<dbReference type="PANTHER" id="PTHR47371">
    <property type="entry name" value="LIPOTEICHOIC ACID SYNTHASE"/>
    <property type="match status" value="1"/>
</dbReference>
<gene>
    <name evidence="8" type="ORF">C667_04980</name>
</gene>
<dbReference type="CDD" id="cd16015">
    <property type="entry name" value="LTA_synthase"/>
    <property type="match status" value="1"/>
</dbReference>
<dbReference type="Proteomes" id="UP000013047">
    <property type="component" value="Unassembled WGS sequence"/>
</dbReference>
<dbReference type="AlphaFoldDB" id="N6ZV37"/>
<keyword evidence="2" id="KW-1003">Cell membrane</keyword>
<keyword evidence="9" id="KW-1185">Reference proteome</keyword>
<evidence type="ECO:0000256" key="3">
    <source>
        <dbReference type="ARBA" id="ARBA00022692"/>
    </source>
</evidence>
<dbReference type="OrthoDB" id="5363296at2"/>
<evidence type="ECO:0000256" key="1">
    <source>
        <dbReference type="ARBA" id="ARBA00004651"/>
    </source>
</evidence>
<dbReference type="RefSeq" id="WP_004357795.1">
    <property type="nucleotide sequence ID" value="NZ_AMXF01000018.1"/>
</dbReference>
<keyword evidence="8" id="KW-0808">Transferase</keyword>
<dbReference type="SUPFAM" id="SSF53649">
    <property type="entry name" value="Alkaline phosphatase-like"/>
    <property type="match status" value="1"/>
</dbReference>